<gene>
    <name evidence="2" type="ORF">NTJ_08781</name>
</gene>
<evidence type="ECO:0000313" key="2">
    <source>
        <dbReference type="EMBL" id="BES95972.1"/>
    </source>
</evidence>
<feature type="region of interest" description="Disordered" evidence="1">
    <location>
        <begin position="1"/>
        <end position="33"/>
    </location>
</feature>
<proteinExistence type="predicted"/>
<evidence type="ECO:0000313" key="3">
    <source>
        <dbReference type="Proteomes" id="UP001307889"/>
    </source>
</evidence>
<sequence length="120" mass="13319">MIPLDPASISAHRTKPSGKNIRKIAPRNSSPEEQWGFNFDRDFSAGAGINRKAAGILFFHRLAPRREKDKGCAKDRRKRTGHVLHESHTIGPLSDHFLLTGLGSDMSQLTVFGKDLWSVG</sequence>
<protein>
    <submittedName>
        <fullName evidence="2">Uncharacterized protein</fullName>
    </submittedName>
</protein>
<accession>A0ABN7AX80</accession>
<name>A0ABN7AX80_9HEMI</name>
<dbReference type="EMBL" id="AP028914">
    <property type="protein sequence ID" value="BES95972.1"/>
    <property type="molecule type" value="Genomic_DNA"/>
</dbReference>
<evidence type="ECO:0000256" key="1">
    <source>
        <dbReference type="SAM" id="MobiDB-lite"/>
    </source>
</evidence>
<feature type="compositionally biased region" description="Basic residues" evidence="1">
    <location>
        <begin position="12"/>
        <end position="25"/>
    </location>
</feature>
<dbReference type="Proteomes" id="UP001307889">
    <property type="component" value="Chromosome 6"/>
</dbReference>
<reference evidence="2 3" key="1">
    <citation type="submission" date="2023-09" db="EMBL/GenBank/DDBJ databases">
        <title>Nesidiocoris tenuis whole genome shotgun sequence.</title>
        <authorList>
            <person name="Shibata T."/>
            <person name="Shimoda M."/>
            <person name="Kobayashi T."/>
            <person name="Uehara T."/>
        </authorList>
    </citation>
    <scope>NUCLEOTIDE SEQUENCE [LARGE SCALE GENOMIC DNA]</scope>
    <source>
        <strain evidence="2 3">Japan</strain>
    </source>
</reference>
<organism evidence="2 3">
    <name type="scientific">Nesidiocoris tenuis</name>
    <dbReference type="NCBI Taxonomy" id="355587"/>
    <lineage>
        <taxon>Eukaryota</taxon>
        <taxon>Metazoa</taxon>
        <taxon>Ecdysozoa</taxon>
        <taxon>Arthropoda</taxon>
        <taxon>Hexapoda</taxon>
        <taxon>Insecta</taxon>
        <taxon>Pterygota</taxon>
        <taxon>Neoptera</taxon>
        <taxon>Paraneoptera</taxon>
        <taxon>Hemiptera</taxon>
        <taxon>Heteroptera</taxon>
        <taxon>Panheteroptera</taxon>
        <taxon>Cimicomorpha</taxon>
        <taxon>Miridae</taxon>
        <taxon>Dicyphina</taxon>
        <taxon>Nesidiocoris</taxon>
    </lineage>
</organism>
<keyword evidence="3" id="KW-1185">Reference proteome</keyword>